<evidence type="ECO:0000313" key="2">
    <source>
        <dbReference type="Proteomes" id="UP000789366"/>
    </source>
</evidence>
<organism evidence="1 2">
    <name type="scientific">Cetraspora pellucida</name>
    <dbReference type="NCBI Taxonomy" id="1433469"/>
    <lineage>
        <taxon>Eukaryota</taxon>
        <taxon>Fungi</taxon>
        <taxon>Fungi incertae sedis</taxon>
        <taxon>Mucoromycota</taxon>
        <taxon>Glomeromycotina</taxon>
        <taxon>Glomeromycetes</taxon>
        <taxon>Diversisporales</taxon>
        <taxon>Gigasporaceae</taxon>
        <taxon>Cetraspora</taxon>
    </lineage>
</organism>
<sequence>MKIDNVNSETTNILLITVEPIEVADCIDIDDDPEDNDRSYIEDNWASFKQVTKRICTKRTANNWHHVCAMIEWSRLVKIEEEMQLVERKRNRQTTWGST</sequence>
<dbReference type="Proteomes" id="UP000789366">
    <property type="component" value="Unassembled WGS sequence"/>
</dbReference>
<feature type="non-terminal residue" evidence="1">
    <location>
        <position position="99"/>
    </location>
</feature>
<gene>
    <name evidence="1" type="ORF">SPELUC_LOCUS3636</name>
</gene>
<name>A0ACA9L763_9GLOM</name>
<evidence type="ECO:0000313" key="1">
    <source>
        <dbReference type="EMBL" id="CAG8514601.1"/>
    </source>
</evidence>
<proteinExistence type="predicted"/>
<reference evidence="1" key="1">
    <citation type="submission" date="2021-06" db="EMBL/GenBank/DDBJ databases">
        <authorList>
            <person name="Kallberg Y."/>
            <person name="Tangrot J."/>
            <person name="Rosling A."/>
        </authorList>
    </citation>
    <scope>NUCLEOTIDE SEQUENCE</scope>
    <source>
        <strain evidence="1">28 12/20/2015</strain>
    </source>
</reference>
<protein>
    <submittedName>
        <fullName evidence="1">7511_t:CDS:1</fullName>
    </submittedName>
</protein>
<comment type="caution">
    <text evidence="1">The sequence shown here is derived from an EMBL/GenBank/DDBJ whole genome shotgun (WGS) entry which is preliminary data.</text>
</comment>
<keyword evidence="2" id="KW-1185">Reference proteome</keyword>
<dbReference type="EMBL" id="CAJVPW010002868">
    <property type="protein sequence ID" value="CAG8514601.1"/>
    <property type="molecule type" value="Genomic_DNA"/>
</dbReference>
<accession>A0ACA9L763</accession>